<proteinExistence type="inferred from homology"/>
<evidence type="ECO:0000256" key="1">
    <source>
        <dbReference type="ARBA" id="ARBA00002862"/>
    </source>
</evidence>
<evidence type="ECO:0000256" key="10">
    <source>
        <dbReference type="HAMAP-Rule" id="MF_00437"/>
    </source>
</evidence>
<dbReference type="PANTHER" id="PTHR33288">
    <property type="match status" value="1"/>
</dbReference>
<feature type="transmembrane region" description="Helical" evidence="10">
    <location>
        <begin position="197"/>
        <end position="219"/>
    </location>
</feature>
<dbReference type="HAMAP" id="MF_00437">
    <property type="entry name" value="Ycf4"/>
    <property type="match status" value="1"/>
</dbReference>
<accession>A0A6B7IL95</accession>
<dbReference type="GO" id="GO:0009522">
    <property type="term" value="C:photosystem I"/>
    <property type="evidence" value="ECO:0007669"/>
    <property type="project" value="InterPro"/>
</dbReference>
<sequence length="317" mass="36439">MSDNLLKRDIVVGSRRFSNFFWTFVLFFGGLGFLLAGISSYFQKNLIFFINSMELAFLPQGLVMTFYGVVAISLSLYIGLTIFWDVGSGYNEFDKQNELIRIVRRGFPGKNRQILLVYAFKNIKSIKLNIQDGINPKRIIYLCTKDQREIPLTPFEQPRSLEVLEIGFLLAGISSYFQKNLIFFINSMELAFLPQGLVMTFYGVVAISLSLYIGLTIFWDVGSGYNEFDKQNELIRIVRRGFPGKNRQILLVYAFKNIKSIKLNIQDGINPKRIIYLCTKDQREIPLTPVEQPRSLEVLENEASELARFLNINLEGL</sequence>
<comment type="caution">
    <text evidence="10">Lacks conserved residue(s) required for the propagation of feature annotation.</text>
</comment>
<dbReference type="EMBL" id="MG739403">
    <property type="protein sequence ID" value="QDN53995.1"/>
    <property type="molecule type" value="Genomic_DNA"/>
</dbReference>
<geneLocation type="plastid" evidence="11"/>
<keyword evidence="11" id="KW-0934">Plastid</keyword>
<dbReference type="AlphaFoldDB" id="A0A6B7IL95"/>
<feature type="transmembrane region" description="Helical" evidence="10">
    <location>
        <begin position="20"/>
        <end position="42"/>
    </location>
</feature>
<dbReference type="GO" id="GO:0015979">
    <property type="term" value="P:photosynthesis"/>
    <property type="evidence" value="ECO:0007669"/>
    <property type="project" value="UniProtKB-UniRule"/>
</dbReference>
<keyword evidence="7 10" id="KW-0793">Thylakoid</keyword>
<dbReference type="RefSeq" id="YP_009730837.1">
    <property type="nucleotide sequence ID" value="NC_046005.1"/>
</dbReference>
<comment type="function">
    <text evidence="1 10">Seems to be required for the assembly of the photosystem I complex.</text>
</comment>
<dbReference type="PANTHER" id="PTHR33288:SF4">
    <property type="entry name" value="PHOTOSYSTEM I ASSEMBLY PROTEIN YCF4"/>
    <property type="match status" value="1"/>
</dbReference>
<keyword evidence="8 10" id="KW-0472">Membrane</keyword>
<comment type="subcellular location">
    <subcellularLocation>
        <location evidence="10">Cellular thylakoid membrane</location>
        <topology evidence="10">Multi-pass membrane protein</topology>
    </subcellularLocation>
    <subcellularLocation>
        <location evidence="9">Plastid thylakoid membrane</location>
        <topology evidence="9">Multi-pass membrane protein</topology>
    </subcellularLocation>
</comment>
<evidence type="ECO:0000256" key="9">
    <source>
        <dbReference type="ARBA" id="ARBA00046286"/>
    </source>
</evidence>
<feature type="transmembrane region" description="Helical" evidence="10">
    <location>
        <begin position="62"/>
        <end position="84"/>
    </location>
</feature>
<evidence type="ECO:0000313" key="11">
    <source>
        <dbReference type="EMBL" id="QDN53995.1"/>
    </source>
</evidence>
<evidence type="ECO:0000256" key="3">
    <source>
        <dbReference type="ARBA" id="ARBA00015395"/>
    </source>
</evidence>
<organism evidence="11">
    <name type="scientific">Cladosiphon okamuranus</name>
    <dbReference type="NCBI Taxonomy" id="309737"/>
    <lineage>
        <taxon>Eukaryota</taxon>
        <taxon>Sar</taxon>
        <taxon>Stramenopiles</taxon>
        <taxon>Ochrophyta</taxon>
        <taxon>PX clade</taxon>
        <taxon>Phaeophyceae</taxon>
        <taxon>Ectocarpales</taxon>
        <taxon>Chordariaceae</taxon>
        <taxon>Cladosiphon</taxon>
    </lineage>
</organism>
<comment type="similarity">
    <text evidence="2 10">Belongs to the Ycf4 family.</text>
</comment>
<keyword evidence="5 10" id="KW-0812">Transmembrane</keyword>
<keyword evidence="4 10" id="KW-0602">Photosynthesis</keyword>
<keyword evidence="6 10" id="KW-1133">Transmembrane helix</keyword>
<evidence type="ECO:0000256" key="2">
    <source>
        <dbReference type="ARBA" id="ARBA00008198"/>
    </source>
</evidence>
<evidence type="ECO:0000256" key="8">
    <source>
        <dbReference type="ARBA" id="ARBA00023136"/>
    </source>
</evidence>
<dbReference type="GO" id="GO:0055035">
    <property type="term" value="C:plastid thylakoid membrane"/>
    <property type="evidence" value="ECO:0007669"/>
    <property type="project" value="UniProtKB-SubCell"/>
</dbReference>
<evidence type="ECO:0000256" key="7">
    <source>
        <dbReference type="ARBA" id="ARBA00023078"/>
    </source>
</evidence>
<dbReference type="Pfam" id="PF02392">
    <property type="entry name" value="Ycf4"/>
    <property type="match status" value="2"/>
</dbReference>
<reference evidence="11" key="1">
    <citation type="journal article" date="2020" name="Sci. Rep.">
        <title>Organelle inheritance and genome architecture variation in isogamous brown algae.</title>
        <authorList>
            <person name="Choi J.W."/>
            <person name="Graf L."/>
            <person name="Peters A.F."/>
            <person name="Cock J.M."/>
            <person name="Nishitsuji K."/>
            <person name="Arimoto A."/>
            <person name="Shoguchi E."/>
            <person name="Nagasato C."/>
            <person name="Choi C.G."/>
            <person name="Yoon H.S."/>
        </authorList>
    </citation>
    <scope>NUCLEOTIDE SEQUENCE</scope>
</reference>
<evidence type="ECO:0000256" key="5">
    <source>
        <dbReference type="ARBA" id="ARBA00022692"/>
    </source>
</evidence>
<evidence type="ECO:0000256" key="6">
    <source>
        <dbReference type="ARBA" id="ARBA00022989"/>
    </source>
</evidence>
<gene>
    <name evidence="10 11" type="primary">ycf4</name>
    <name evidence="11" type="ORF">Coka_109</name>
</gene>
<dbReference type="GeneID" id="44149693"/>
<evidence type="ECO:0000256" key="4">
    <source>
        <dbReference type="ARBA" id="ARBA00022531"/>
    </source>
</evidence>
<protein>
    <recommendedName>
        <fullName evidence="3 10">Photosystem I assembly protein Ycf4</fullName>
    </recommendedName>
</protein>
<dbReference type="InterPro" id="IPR003359">
    <property type="entry name" value="PSI_Ycf4_assembly"/>
</dbReference>
<name>A0A6B7IL95_9PHAE</name>